<reference evidence="2" key="1">
    <citation type="submission" date="2020-05" db="EMBL/GenBank/DDBJ databases">
        <authorList>
            <person name="Chiriac C."/>
            <person name="Salcher M."/>
            <person name="Ghai R."/>
            <person name="Kavagutti S V."/>
        </authorList>
    </citation>
    <scope>NUCLEOTIDE SEQUENCE</scope>
</reference>
<feature type="transmembrane region" description="Helical" evidence="1">
    <location>
        <begin position="26"/>
        <end position="47"/>
    </location>
</feature>
<evidence type="ECO:0000313" key="2">
    <source>
        <dbReference type="EMBL" id="CAB4938364.1"/>
    </source>
</evidence>
<keyword evidence="1" id="KW-0812">Transmembrane</keyword>
<accession>A0A6J7J718</accession>
<protein>
    <submittedName>
        <fullName evidence="2">Unannotated protein</fullName>
    </submittedName>
</protein>
<proteinExistence type="predicted"/>
<gene>
    <name evidence="2" type="ORF">UFOPK3708_01293</name>
</gene>
<keyword evidence="1" id="KW-1133">Transmembrane helix</keyword>
<dbReference type="EMBL" id="CAFBNA010000083">
    <property type="protein sequence ID" value="CAB4938364.1"/>
    <property type="molecule type" value="Genomic_DNA"/>
</dbReference>
<organism evidence="2">
    <name type="scientific">freshwater metagenome</name>
    <dbReference type="NCBI Taxonomy" id="449393"/>
    <lineage>
        <taxon>unclassified sequences</taxon>
        <taxon>metagenomes</taxon>
        <taxon>ecological metagenomes</taxon>
    </lineage>
</organism>
<sequence>MIAICLRTGAVLGGLLFQQSFLTTHAFSTLAAFVAINTVMYAAMALAKILPKIYVADWFTHRNRRSETRGIYPDSPD</sequence>
<dbReference type="AlphaFoldDB" id="A0A6J7J718"/>
<keyword evidence="1" id="KW-0472">Membrane</keyword>
<evidence type="ECO:0000256" key="1">
    <source>
        <dbReference type="SAM" id="Phobius"/>
    </source>
</evidence>
<name>A0A6J7J718_9ZZZZ</name>